<protein>
    <recommendedName>
        <fullName evidence="3">Biopolymer transport protein ExbB</fullName>
    </recommendedName>
</protein>
<evidence type="ECO:0000256" key="3">
    <source>
        <dbReference type="ARBA" id="ARBA00022093"/>
    </source>
</evidence>
<evidence type="ECO:0000256" key="7">
    <source>
        <dbReference type="ARBA" id="ARBA00022692"/>
    </source>
</evidence>
<evidence type="ECO:0000256" key="13">
    <source>
        <dbReference type="SAM" id="Phobius"/>
    </source>
</evidence>
<dbReference type="EMBL" id="FORF01000005">
    <property type="protein sequence ID" value="SFI71983.1"/>
    <property type="molecule type" value="Genomic_DNA"/>
</dbReference>
<gene>
    <name evidence="15" type="ORF">SAMN03080618_01203</name>
</gene>
<dbReference type="GO" id="GO:0005886">
    <property type="term" value="C:plasma membrane"/>
    <property type="evidence" value="ECO:0007669"/>
    <property type="project" value="UniProtKB-SubCell"/>
</dbReference>
<sequence length="236" mass="24329">MAADWVVKAVMIGLALASLATWTIWLAKTIELAAARRTLGNALEKIIASTSLEEAGRAIETGNGGPASLLVRAAGHETVMSAAMFANGWSPEAATGLKERIASHLGRIEAQASRRMTRGTGILATVGSIAPFVGLFGTVWGIMNSFIGISQSQTTNLAIVAPGIAEALLATALGLVAAIPAVMIYNAFTRSIAGYRLMLADTSAAVERLISRDLDRKATGTPSAVIASARAAGRGI</sequence>
<comment type="subcellular location">
    <subcellularLocation>
        <location evidence="1">Cell inner membrane</location>
        <topology evidence="1">Multi-pass membrane protein</topology>
    </subcellularLocation>
    <subcellularLocation>
        <location evidence="12">Membrane</location>
        <topology evidence="12">Multi-pass membrane protein</topology>
    </subcellularLocation>
</comment>
<evidence type="ECO:0000313" key="16">
    <source>
        <dbReference type="Proteomes" id="UP000242763"/>
    </source>
</evidence>
<keyword evidence="10 13" id="KW-0472">Membrane</keyword>
<keyword evidence="9 13" id="KW-1133">Transmembrane helix</keyword>
<accession>A0A1I3KHM8</accession>
<organism evidence="15 16">
    <name type="scientific">Aquamicrobium aerolatum DSM 21857</name>
    <dbReference type="NCBI Taxonomy" id="1121003"/>
    <lineage>
        <taxon>Bacteria</taxon>
        <taxon>Pseudomonadati</taxon>
        <taxon>Pseudomonadota</taxon>
        <taxon>Alphaproteobacteria</taxon>
        <taxon>Hyphomicrobiales</taxon>
        <taxon>Phyllobacteriaceae</taxon>
        <taxon>Aerobium</taxon>
    </lineage>
</organism>
<dbReference type="InterPro" id="IPR014164">
    <property type="entry name" value="TonB_ExbB_1"/>
</dbReference>
<evidence type="ECO:0000256" key="11">
    <source>
        <dbReference type="ARBA" id="ARBA00024816"/>
    </source>
</evidence>
<dbReference type="GO" id="GO:0022857">
    <property type="term" value="F:transmembrane transporter activity"/>
    <property type="evidence" value="ECO:0007669"/>
    <property type="project" value="InterPro"/>
</dbReference>
<feature type="transmembrane region" description="Helical" evidence="13">
    <location>
        <begin position="6"/>
        <end position="27"/>
    </location>
</feature>
<keyword evidence="7 13" id="KW-0812">Transmembrane</keyword>
<dbReference type="PANTHER" id="PTHR30625">
    <property type="entry name" value="PROTEIN TOLQ"/>
    <property type="match status" value="1"/>
</dbReference>
<dbReference type="NCBIfam" id="TIGR02797">
    <property type="entry name" value="exbB"/>
    <property type="match status" value="1"/>
</dbReference>
<dbReference type="STRING" id="1121003.SAMN03080618_01203"/>
<evidence type="ECO:0000256" key="10">
    <source>
        <dbReference type="ARBA" id="ARBA00023136"/>
    </source>
</evidence>
<evidence type="ECO:0000256" key="4">
    <source>
        <dbReference type="ARBA" id="ARBA00022448"/>
    </source>
</evidence>
<name>A0A1I3KHM8_9HYPH</name>
<proteinExistence type="inferred from homology"/>
<evidence type="ECO:0000256" key="12">
    <source>
        <dbReference type="RuleBase" id="RU004057"/>
    </source>
</evidence>
<dbReference type="Proteomes" id="UP000242763">
    <property type="component" value="Unassembled WGS sequence"/>
</dbReference>
<keyword evidence="4 12" id="KW-0813">Transport</keyword>
<evidence type="ECO:0000256" key="1">
    <source>
        <dbReference type="ARBA" id="ARBA00004429"/>
    </source>
</evidence>
<evidence type="ECO:0000256" key="8">
    <source>
        <dbReference type="ARBA" id="ARBA00022927"/>
    </source>
</evidence>
<dbReference type="PANTHER" id="PTHR30625:SF16">
    <property type="entry name" value="BIOPOLYMER TRANSPORT PROTEIN EXBB"/>
    <property type="match status" value="1"/>
</dbReference>
<keyword evidence="8 12" id="KW-0653">Protein transport</keyword>
<evidence type="ECO:0000256" key="5">
    <source>
        <dbReference type="ARBA" id="ARBA00022475"/>
    </source>
</evidence>
<dbReference type="Pfam" id="PF01618">
    <property type="entry name" value="MotA_ExbB"/>
    <property type="match status" value="1"/>
</dbReference>
<comment type="function">
    <text evidence="11">Involved in the TonB-dependent energy-dependent transport of various receptor-bound substrates. Protects ExbD from proteolytic degradation and functionally stabilizes TonB.</text>
</comment>
<dbReference type="GO" id="GO:0017038">
    <property type="term" value="P:protein import"/>
    <property type="evidence" value="ECO:0007669"/>
    <property type="project" value="TreeGrafter"/>
</dbReference>
<comment type="subunit">
    <text evidence="2">The accessory proteins ExbB and ExbD seem to form a complex with TonB.</text>
</comment>
<feature type="transmembrane region" description="Helical" evidence="13">
    <location>
        <begin position="167"/>
        <end position="188"/>
    </location>
</feature>
<reference evidence="16" key="1">
    <citation type="submission" date="2016-10" db="EMBL/GenBank/DDBJ databases">
        <authorList>
            <person name="Varghese N."/>
            <person name="Submissions S."/>
        </authorList>
    </citation>
    <scope>NUCLEOTIDE SEQUENCE [LARGE SCALE GENOMIC DNA]</scope>
    <source>
        <strain evidence="16">DSM 21857</strain>
    </source>
</reference>
<evidence type="ECO:0000259" key="14">
    <source>
        <dbReference type="Pfam" id="PF01618"/>
    </source>
</evidence>
<feature type="transmembrane region" description="Helical" evidence="13">
    <location>
        <begin position="122"/>
        <end position="147"/>
    </location>
</feature>
<keyword evidence="6" id="KW-0997">Cell inner membrane</keyword>
<evidence type="ECO:0000256" key="6">
    <source>
        <dbReference type="ARBA" id="ARBA00022519"/>
    </source>
</evidence>
<dbReference type="InterPro" id="IPR002898">
    <property type="entry name" value="MotA_ExbB_proton_chnl"/>
</dbReference>
<feature type="domain" description="MotA/TolQ/ExbB proton channel" evidence="14">
    <location>
        <begin position="96"/>
        <end position="193"/>
    </location>
</feature>
<evidence type="ECO:0000256" key="2">
    <source>
        <dbReference type="ARBA" id="ARBA00011471"/>
    </source>
</evidence>
<evidence type="ECO:0000256" key="9">
    <source>
        <dbReference type="ARBA" id="ARBA00022989"/>
    </source>
</evidence>
<evidence type="ECO:0000313" key="15">
    <source>
        <dbReference type="EMBL" id="SFI71983.1"/>
    </source>
</evidence>
<dbReference type="InterPro" id="IPR050790">
    <property type="entry name" value="ExbB/TolQ_transport"/>
</dbReference>
<comment type="similarity">
    <text evidence="12">Belongs to the exbB/tolQ family.</text>
</comment>
<dbReference type="AlphaFoldDB" id="A0A1I3KHM8"/>
<keyword evidence="5" id="KW-1003">Cell membrane</keyword>
<keyword evidence="16" id="KW-1185">Reference proteome</keyword>